<comment type="caution">
    <text evidence="2">The sequence shown here is derived from an EMBL/GenBank/DDBJ whole genome shotgun (WGS) entry which is preliminary data.</text>
</comment>
<dbReference type="PANTHER" id="PTHR33371">
    <property type="entry name" value="INTERMEMBRANE PHOSPHOLIPID TRANSPORT SYSTEM BINDING PROTEIN MLAD-RELATED"/>
    <property type="match status" value="1"/>
</dbReference>
<name>A0A370IB64_9NOCA</name>
<evidence type="ECO:0000313" key="2">
    <source>
        <dbReference type="EMBL" id="RDI67948.1"/>
    </source>
</evidence>
<reference evidence="2 3" key="1">
    <citation type="submission" date="2018-07" db="EMBL/GenBank/DDBJ databases">
        <title>Genomic Encyclopedia of Type Strains, Phase IV (KMG-IV): sequencing the most valuable type-strain genomes for metagenomic binning, comparative biology and taxonomic classification.</title>
        <authorList>
            <person name="Goeker M."/>
        </authorList>
    </citation>
    <scope>NUCLEOTIDE SEQUENCE [LARGE SCALE GENOMIC DNA]</scope>
    <source>
        <strain evidence="2 3">DSM 44290</strain>
    </source>
</reference>
<dbReference type="RefSeq" id="WP_067992301.1">
    <property type="nucleotide sequence ID" value="NZ_QQBC01000002.1"/>
</dbReference>
<dbReference type="Pfam" id="PF02470">
    <property type="entry name" value="MlaD"/>
    <property type="match status" value="1"/>
</dbReference>
<feature type="domain" description="Mce/MlaD" evidence="1">
    <location>
        <begin position="38"/>
        <end position="110"/>
    </location>
</feature>
<accession>A0A370IB64</accession>
<dbReference type="GO" id="GO:0005576">
    <property type="term" value="C:extracellular region"/>
    <property type="evidence" value="ECO:0007669"/>
    <property type="project" value="TreeGrafter"/>
</dbReference>
<dbReference type="Proteomes" id="UP000254869">
    <property type="component" value="Unassembled WGS sequence"/>
</dbReference>
<dbReference type="AlphaFoldDB" id="A0A370IB64"/>
<evidence type="ECO:0000313" key="3">
    <source>
        <dbReference type="Proteomes" id="UP000254869"/>
    </source>
</evidence>
<organism evidence="2 3">
    <name type="scientific">Nocardia pseudobrasiliensis</name>
    <dbReference type="NCBI Taxonomy" id="45979"/>
    <lineage>
        <taxon>Bacteria</taxon>
        <taxon>Bacillati</taxon>
        <taxon>Actinomycetota</taxon>
        <taxon>Actinomycetes</taxon>
        <taxon>Mycobacteriales</taxon>
        <taxon>Nocardiaceae</taxon>
        <taxon>Nocardia</taxon>
    </lineage>
</organism>
<sequence length="313" mass="33399">MKLSGPVSLALLLVMTLVCAAYLTVGVLHVDPRRELTRVTVLVGSSGGLMRTSQVDLRGLRIGEVESIATTADGLAIRLGWDARYRIPADSEVRIANLSAAGEQFLDFRPHSAAGPYLRDGSVIPAAQVRVATTVSEALARIDALNSRIDPNQVADLAATVSTGVAGRDAEIRNLTAALTMTGRLLRDRREQLTRLYRNAQTLGDNLNGYGPTVASGGGDIGRGLPEVLRLIDAFQGYSYAGERIWDDPLDPLVHRIDQYLSELGPDLAHIATVLKPATTVLEPVRVDAGSIVDLLSAAFPGGPARITIQPPR</sequence>
<keyword evidence="3" id="KW-1185">Reference proteome</keyword>
<proteinExistence type="predicted"/>
<gene>
    <name evidence="2" type="ORF">DFR76_102349</name>
</gene>
<dbReference type="STRING" id="1210086.GCA_001613105_00925"/>
<dbReference type="InterPro" id="IPR052336">
    <property type="entry name" value="MlaD_Phospholipid_Transporter"/>
</dbReference>
<dbReference type="InterPro" id="IPR003399">
    <property type="entry name" value="Mce/MlaD"/>
</dbReference>
<dbReference type="PANTHER" id="PTHR33371:SF16">
    <property type="entry name" value="MCE-FAMILY PROTEIN MCE3F"/>
    <property type="match status" value="1"/>
</dbReference>
<protein>
    <submittedName>
        <fullName evidence="2">Phospholipid/cholesterol/gamma-HCH transport system substrate-binding protein</fullName>
    </submittedName>
</protein>
<evidence type="ECO:0000259" key="1">
    <source>
        <dbReference type="Pfam" id="PF02470"/>
    </source>
</evidence>
<dbReference type="EMBL" id="QQBC01000002">
    <property type="protein sequence ID" value="RDI67948.1"/>
    <property type="molecule type" value="Genomic_DNA"/>
</dbReference>